<protein>
    <recommendedName>
        <fullName evidence="3">AB hydrolase-1 domain-containing protein</fullName>
    </recommendedName>
</protein>
<dbReference type="Gene3D" id="3.40.50.1820">
    <property type="entry name" value="alpha/beta hydrolase"/>
    <property type="match status" value="1"/>
</dbReference>
<accession>A0A9R1UXG2</accession>
<dbReference type="SUPFAM" id="SSF53474">
    <property type="entry name" value="alpha/beta-Hydrolases"/>
    <property type="match status" value="1"/>
</dbReference>
<dbReference type="EMBL" id="NBSK02000008">
    <property type="protein sequence ID" value="KAJ0194580.1"/>
    <property type="molecule type" value="Genomic_DNA"/>
</dbReference>
<organism evidence="1 2">
    <name type="scientific">Lactuca sativa</name>
    <name type="common">Garden lettuce</name>
    <dbReference type="NCBI Taxonomy" id="4236"/>
    <lineage>
        <taxon>Eukaryota</taxon>
        <taxon>Viridiplantae</taxon>
        <taxon>Streptophyta</taxon>
        <taxon>Embryophyta</taxon>
        <taxon>Tracheophyta</taxon>
        <taxon>Spermatophyta</taxon>
        <taxon>Magnoliopsida</taxon>
        <taxon>eudicotyledons</taxon>
        <taxon>Gunneridae</taxon>
        <taxon>Pentapetalae</taxon>
        <taxon>asterids</taxon>
        <taxon>campanulids</taxon>
        <taxon>Asterales</taxon>
        <taxon>Asteraceae</taxon>
        <taxon>Cichorioideae</taxon>
        <taxon>Cichorieae</taxon>
        <taxon>Lactucinae</taxon>
        <taxon>Lactuca</taxon>
    </lineage>
</organism>
<evidence type="ECO:0008006" key="3">
    <source>
        <dbReference type="Google" id="ProtNLM"/>
    </source>
</evidence>
<dbReference type="InterPro" id="IPR029058">
    <property type="entry name" value="AB_hydrolase_fold"/>
</dbReference>
<gene>
    <name evidence="1" type="ORF">LSAT_V11C800424980</name>
</gene>
<evidence type="ECO:0000313" key="2">
    <source>
        <dbReference type="Proteomes" id="UP000235145"/>
    </source>
</evidence>
<evidence type="ECO:0000313" key="1">
    <source>
        <dbReference type="EMBL" id="KAJ0194580.1"/>
    </source>
</evidence>
<reference evidence="1 2" key="1">
    <citation type="journal article" date="2017" name="Nat. Commun.">
        <title>Genome assembly with in vitro proximity ligation data and whole-genome triplication in lettuce.</title>
        <authorList>
            <person name="Reyes-Chin-Wo S."/>
            <person name="Wang Z."/>
            <person name="Yang X."/>
            <person name="Kozik A."/>
            <person name="Arikit S."/>
            <person name="Song C."/>
            <person name="Xia L."/>
            <person name="Froenicke L."/>
            <person name="Lavelle D.O."/>
            <person name="Truco M.J."/>
            <person name="Xia R."/>
            <person name="Zhu S."/>
            <person name="Xu C."/>
            <person name="Xu H."/>
            <person name="Xu X."/>
            <person name="Cox K."/>
            <person name="Korf I."/>
            <person name="Meyers B.C."/>
            <person name="Michelmore R.W."/>
        </authorList>
    </citation>
    <scope>NUCLEOTIDE SEQUENCE [LARGE SCALE GENOMIC DNA]</scope>
    <source>
        <strain evidence="2">cv. Salinas</strain>
        <tissue evidence="1">Seedlings</tissue>
    </source>
</reference>
<dbReference type="PANTHER" id="PTHR43433:SF5">
    <property type="entry name" value="AB HYDROLASE-1 DOMAIN-CONTAINING PROTEIN"/>
    <property type="match status" value="1"/>
</dbReference>
<name>A0A9R1UXG2_LACSA</name>
<dbReference type="InterPro" id="IPR050471">
    <property type="entry name" value="AB_hydrolase"/>
</dbReference>
<dbReference type="Proteomes" id="UP000235145">
    <property type="component" value="Unassembled WGS sequence"/>
</dbReference>
<proteinExistence type="predicted"/>
<dbReference type="PANTHER" id="PTHR43433">
    <property type="entry name" value="HYDROLASE, ALPHA/BETA FOLD FAMILY PROTEIN"/>
    <property type="match status" value="1"/>
</dbReference>
<comment type="caution">
    <text evidence="1">The sequence shown here is derived from an EMBL/GenBank/DDBJ whole genome shotgun (WGS) entry which is preliminary data.</text>
</comment>
<dbReference type="AlphaFoldDB" id="A0A9R1UXG2"/>
<sequence>MHMCAKYSHRYSRSSTFSYSIDVSVACLVMYAGTAWDELKHIRQAVGFLVLNMQQLYRISTMYWDEKYGTHSVSSEGYVEGISATGMQSNHGFDGQVNACWTHRISKKEVEVIGNHGLLISVIHGRCDMIAQISHAKRLAHRLYPLAKMVELPGGHLVSHERSKEVNEALLDCNTVNSKIIFRII</sequence>
<keyword evidence="2" id="KW-1185">Reference proteome</keyword>